<gene>
    <name evidence="2" type="ORF">TARUN_4742</name>
</gene>
<proteinExistence type="predicted"/>
<protein>
    <submittedName>
        <fullName evidence="2">Uncharacterized protein</fullName>
    </submittedName>
</protein>
<organism evidence="2 3">
    <name type="scientific">Trichoderma arundinaceum</name>
    <dbReference type="NCBI Taxonomy" id="490622"/>
    <lineage>
        <taxon>Eukaryota</taxon>
        <taxon>Fungi</taxon>
        <taxon>Dikarya</taxon>
        <taxon>Ascomycota</taxon>
        <taxon>Pezizomycotina</taxon>
        <taxon>Sordariomycetes</taxon>
        <taxon>Hypocreomycetidae</taxon>
        <taxon>Hypocreales</taxon>
        <taxon>Hypocreaceae</taxon>
        <taxon>Trichoderma</taxon>
    </lineage>
</organism>
<evidence type="ECO:0000313" key="2">
    <source>
        <dbReference type="EMBL" id="RFU77528.1"/>
    </source>
</evidence>
<dbReference type="EMBL" id="PXOA01000278">
    <property type="protein sequence ID" value="RFU77528.1"/>
    <property type="molecule type" value="Genomic_DNA"/>
</dbReference>
<accession>A0A395NNF8</accession>
<comment type="caution">
    <text evidence="2">The sequence shown here is derived from an EMBL/GenBank/DDBJ whole genome shotgun (WGS) entry which is preliminary data.</text>
</comment>
<evidence type="ECO:0000313" key="3">
    <source>
        <dbReference type="Proteomes" id="UP000266272"/>
    </source>
</evidence>
<feature type="region of interest" description="Disordered" evidence="1">
    <location>
        <begin position="77"/>
        <end position="166"/>
    </location>
</feature>
<dbReference type="AlphaFoldDB" id="A0A395NNF8"/>
<sequence>MTIPVPPRLVGPLRAHHLKMRPQRSDTYEIDDTIVLRQRWLLIAKKLISHDGNPQLYGKPVTVPWPETDTLWSALPQQHTRQRERVTRPRKPLGTGRAASLKIARQLTHATAAATSSSHRRQRRRSGHGRDLFPCTPVLGAGSTSGRMGGTRMNKSPPERRSKPKLAATECAGRLIGQAPKG</sequence>
<feature type="compositionally biased region" description="Low complexity" evidence="1">
    <location>
        <begin position="108"/>
        <end position="117"/>
    </location>
</feature>
<dbReference type="Proteomes" id="UP000266272">
    <property type="component" value="Unassembled WGS sequence"/>
</dbReference>
<feature type="compositionally biased region" description="Basic residues" evidence="1">
    <location>
        <begin position="118"/>
        <end position="127"/>
    </location>
</feature>
<keyword evidence="3" id="KW-1185">Reference proteome</keyword>
<evidence type="ECO:0000256" key="1">
    <source>
        <dbReference type="SAM" id="MobiDB-lite"/>
    </source>
</evidence>
<reference evidence="2 3" key="1">
    <citation type="journal article" date="2018" name="PLoS Pathog.">
        <title>Evolution of structural diversity of trichothecenes, a family of toxins produced by plant pathogenic and entomopathogenic fungi.</title>
        <authorList>
            <person name="Proctor R.H."/>
            <person name="McCormick S.P."/>
            <person name="Kim H.S."/>
            <person name="Cardoza R.E."/>
            <person name="Stanley A.M."/>
            <person name="Lindo L."/>
            <person name="Kelly A."/>
            <person name="Brown D.W."/>
            <person name="Lee T."/>
            <person name="Vaughan M.M."/>
            <person name="Alexander N.J."/>
            <person name="Busman M."/>
            <person name="Gutierrez S."/>
        </authorList>
    </citation>
    <scope>NUCLEOTIDE SEQUENCE [LARGE SCALE GENOMIC DNA]</scope>
    <source>
        <strain evidence="2 3">IBT 40837</strain>
    </source>
</reference>
<name>A0A395NNF8_TRIAR</name>